<dbReference type="KEGG" id="dde:Dde_3102"/>
<dbReference type="InterPro" id="IPR038880">
    <property type="entry name" value="MJ0871-like"/>
</dbReference>
<name>Q30WQ0_OLEA2</name>
<feature type="transmembrane region" description="Helical" evidence="1">
    <location>
        <begin position="242"/>
        <end position="265"/>
    </location>
</feature>
<keyword evidence="1" id="KW-0812">Transmembrane</keyword>
<dbReference type="EMBL" id="CP000112">
    <property type="protein sequence ID" value="ABB39896.2"/>
    <property type="molecule type" value="Genomic_DNA"/>
</dbReference>
<feature type="transmembrane region" description="Helical" evidence="1">
    <location>
        <begin position="202"/>
        <end position="222"/>
    </location>
</feature>
<feature type="transmembrane region" description="Helical" evidence="1">
    <location>
        <begin position="115"/>
        <end position="138"/>
    </location>
</feature>
<feature type="transmembrane region" description="Helical" evidence="1">
    <location>
        <begin position="272"/>
        <end position="291"/>
    </location>
</feature>
<keyword evidence="1" id="KW-1133">Transmembrane helix</keyword>
<evidence type="ECO:0000313" key="2">
    <source>
        <dbReference type="EMBL" id="ABB39896.2"/>
    </source>
</evidence>
<dbReference type="HOGENOM" id="CLU_048086_2_2_7"/>
<dbReference type="PANTHER" id="PTHR38139">
    <property type="entry name" value="GATE DOMAIN-CONTAINING PROTEIN"/>
    <property type="match status" value="1"/>
</dbReference>
<dbReference type="RefSeq" id="WP_011368856.1">
    <property type="nucleotide sequence ID" value="NC_007519.1"/>
</dbReference>
<feature type="transmembrane region" description="Helical" evidence="1">
    <location>
        <begin position="311"/>
        <end position="333"/>
    </location>
</feature>
<dbReference type="Proteomes" id="UP000002710">
    <property type="component" value="Chromosome"/>
</dbReference>
<gene>
    <name evidence="2" type="ordered locus">Dde_3102</name>
</gene>
<accession>Q30WQ0</accession>
<dbReference type="PANTHER" id="PTHR38139:SF1">
    <property type="entry name" value="NUCLEOSIDE TRANSPORTER_FEOB GTPASE GATE DOMAIN-CONTAINING PROTEIN"/>
    <property type="match status" value="1"/>
</dbReference>
<organism evidence="2 3">
    <name type="scientific">Oleidesulfovibrio alaskensis (strain ATCC BAA-1058 / DSM 17464 / G20)</name>
    <name type="common">Desulfovibrio alaskensis</name>
    <dbReference type="NCBI Taxonomy" id="207559"/>
    <lineage>
        <taxon>Bacteria</taxon>
        <taxon>Pseudomonadati</taxon>
        <taxon>Thermodesulfobacteriota</taxon>
        <taxon>Desulfovibrionia</taxon>
        <taxon>Desulfovibrionales</taxon>
        <taxon>Desulfovibrionaceae</taxon>
        <taxon>Oleidesulfovibrio</taxon>
    </lineage>
</organism>
<feature type="transmembrane region" description="Helical" evidence="1">
    <location>
        <begin position="39"/>
        <end position="63"/>
    </location>
</feature>
<evidence type="ECO:0000313" key="3">
    <source>
        <dbReference type="Proteomes" id="UP000002710"/>
    </source>
</evidence>
<protein>
    <submittedName>
        <fullName evidence="2">Nucleoside recognition domain protein</fullName>
    </submittedName>
</protein>
<proteinExistence type="predicted"/>
<dbReference type="AlphaFoldDB" id="Q30WQ0"/>
<dbReference type="STRING" id="207559.Dde_3102"/>
<dbReference type="eggNOG" id="COG3366">
    <property type="taxonomic scope" value="Bacteria"/>
</dbReference>
<reference evidence="2 3" key="1">
    <citation type="journal article" date="2011" name="J. Bacteriol.">
        <title>Complete genome sequence and updated annotation of Desulfovibrio alaskensis G20.</title>
        <authorList>
            <person name="Hauser L.J."/>
            <person name="Land M.L."/>
            <person name="Brown S.D."/>
            <person name="Larimer F."/>
            <person name="Keller K.L."/>
            <person name="Rapp-Giles B.J."/>
            <person name="Price M.N."/>
            <person name="Lin M."/>
            <person name="Bruce D.C."/>
            <person name="Detter J.C."/>
            <person name="Tapia R."/>
            <person name="Han C.S."/>
            <person name="Goodwin L.A."/>
            <person name="Cheng J.F."/>
            <person name="Pitluck S."/>
            <person name="Copeland A."/>
            <person name="Lucas S."/>
            <person name="Nolan M."/>
            <person name="Lapidus A.L."/>
            <person name="Palumbo A.V."/>
            <person name="Wall J.D."/>
        </authorList>
    </citation>
    <scope>NUCLEOTIDE SEQUENCE [LARGE SCALE GENOMIC DNA]</scope>
    <source>
        <strain evidence="3">ATCC BAA 1058 / DSM 17464 / G20</strain>
    </source>
</reference>
<keyword evidence="3" id="KW-1185">Reference proteome</keyword>
<evidence type="ECO:0000256" key="1">
    <source>
        <dbReference type="SAM" id="Phobius"/>
    </source>
</evidence>
<feature type="transmembrane region" description="Helical" evidence="1">
    <location>
        <begin position="144"/>
        <end position="165"/>
    </location>
</feature>
<keyword evidence="1" id="KW-0472">Membrane</keyword>
<sequence>MFVPLLCGISALGIILHADPALLHWQYAWPELVRPLIRMLIYLAMGLAVGLVVEGAGWAPFLARLARPLTRWGGLGQTSGAAFATAFVSGTAANTMLMEAMRDGRISLRELRIAYLINTGLPVFLLHLPTTFFIVVPMTRTAGAIYLALNGTAALCRTLGLLAWARATAHRRQSGQSAAPEHSGRLDLNRVAALFRRRFSRIILFTAPVYFLIYALTQAGVFEAMRQAAAQGLSWSFLPVEAASVVIFAVAAEFTSGIAAAGALLDAGSLTTAQTVTALILGTIAATPVRALRHQLPSHAGIFTPRLGLVLLLQSQFLRITSLLAVTGCYLLFAA</sequence>